<accession>A0ABU2SFC7</accession>
<keyword evidence="3" id="KW-1185">Reference proteome</keyword>
<dbReference type="RefSeq" id="WP_311620742.1">
    <property type="nucleotide sequence ID" value="NZ_JAVREV010000020.1"/>
</dbReference>
<dbReference type="PANTHER" id="PTHR43355">
    <property type="entry name" value="FLAVIN REDUCTASE (NADPH)"/>
    <property type="match status" value="1"/>
</dbReference>
<sequence length="213" mass="22325">MKLAVFGATGGTGQEIVRQALADGHDVVAAVRAPGRLAVSHPRLDIAPVPDVTDVARVREVVDGRDAVLSALGTTNKSAGIVAPAARAVAEAMSTAGVRRLLIVSAVPVGPMAAGESLAYRAVLHPIVSRAFRAVYRDLAEMERVITASGLDWTVVRPPRLLDKPLNHRYERVIGANVPGGRSLARADLAHAMLAMLDDEETVRRPVGVAAAS</sequence>
<dbReference type="EMBL" id="JAVREV010000020">
    <property type="protein sequence ID" value="MDT0446594.1"/>
    <property type="molecule type" value="Genomic_DNA"/>
</dbReference>
<dbReference type="InterPro" id="IPR016040">
    <property type="entry name" value="NAD(P)-bd_dom"/>
</dbReference>
<evidence type="ECO:0000313" key="3">
    <source>
        <dbReference type="Proteomes" id="UP001183615"/>
    </source>
</evidence>
<evidence type="ECO:0000313" key="2">
    <source>
        <dbReference type="EMBL" id="MDT0446594.1"/>
    </source>
</evidence>
<organism evidence="2 3">
    <name type="scientific">Streptomyces johnsoniae</name>
    <dbReference type="NCBI Taxonomy" id="3075532"/>
    <lineage>
        <taxon>Bacteria</taxon>
        <taxon>Bacillati</taxon>
        <taxon>Actinomycetota</taxon>
        <taxon>Actinomycetes</taxon>
        <taxon>Kitasatosporales</taxon>
        <taxon>Streptomycetaceae</taxon>
        <taxon>Streptomyces</taxon>
    </lineage>
</organism>
<name>A0ABU2SFC7_9ACTN</name>
<feature type="domain" description="NAD(P)-binding" evidence="1">
    <location>
        <begin position="7"/>
        <end position="200"/>
    </location>
</feature>
<dbReference type="InterPro" id="IPR036291">
    <property type="entry name" value="NAD(P)-bd_dom_sf"/>
</dbReference>
<evidence type="ECO:0000259" key="1">
    <source>
        <dbReference type="Pfam" id="PF13460"/>
    </source>
</evidence>
<dbReference type="Gene3D" id="3.40.50.720">
    <property type="entry name" value="NAD(P)-binding Rossmann-like Domain"/>
    <property type="match status" value="1"/>
</dbReference>
<gene>
    <name evidence="2" type="ORF">RM779_28945</name>
</gene>
<reference evidence="3" key="1">
    <citation type="submission" date="2023-07" db="EMBL/GenBank/DDBJ databases">
        <title>30 novel species of actinomycetes from the DSMZ collection.</title>
        <authorList>
            <person name="Nouioui I."/>
        </authorList>
    </citation>
    <scope>NUCLEOTIDE SEQUENCE [LARGE SCALE GENOMIC DNA]</scope>
    <source>
        <strain evidence="3">DSM 41886</strain>
    </source>
</reference>
<dbReference type="Pfam" id="PF13460">
    <property type="entry name" value="NAD_binding_10"/>
    <property type="match status" value="1"/>
</dbReference>
<proteinExistence type="predicted"/>
<comment type="caution">
    <text evidence="2">The sequence shown here is derived from an EMBL/GenBank/DDBJ whole genome shotgun (WGS) entry which is preliminary data.</text>
</comment>
<dbReference type="Proteomes" id="UP001183615">
    <property type="component" value="Unassembled WGS sequence"/>
</dbReference>
<dbReference type="SUPFAM" id="SSF51735">
    <property type="entry name" value="NAD(P)-binding Rossmann-fold domains"/>
    <property type="match status" value="1"/>
</dbReference>
<protein>
    <submittedName>
        <fullName evidence="2">NAD(P)H-binding protein</fullName>
    </submittedName>
</protein>
<dbReference type="InterPro" id="IPR051606">
    <property type="entry name" value="Polyketide_Oxido-like"/>
</dbReference>
<dbReference type="PANTHER" id="PTHR43355:SF2">
    <property type="entry name" value="FLAVIN REDUCTASE (NADPH)"/>
    <property type="match status" value="1"/>
</dbReference>